<accession>A0ABW1MR92</accession>
<gene>
    <name evidence="2" type="ORF">ACFP4F_27985</name>
</gene>
<dbReference type="EMBL" id="JBHSPX010000008">
    <property type="protein sequence ID" value="MFC6066361.1"/>
    <property type="molecule type" value="Genomic_DNA"/>
</dbReference>
<name>A0ABW1MR92_9ACTN</name>
<keyword evidence="3" id="KW-1185">Reference proteome</keyword>
<keyword evidence="1" id="KW-0472">Membrane</keyword>
<dbReference type="RefSeq" id="WP_157848945.1">
    <property type="nucleotide sequence ID" value="NZ_JBHSPX010000008.1"/>
</dbReference>
<organism evidence="2 3">
    <name type="scientific">Streptomyces ochraceiscleroticus</name>
    <dbReference type="NCBI Taxonomy" id="47761"/>
    <lineage>
        <taxon>Bacteria</taxon>
        <taxon>Bacillati</taxon>
        <taxon>Actinomycetota</taxon>
        <taxon>Actinomycetes</taxon>
        <taxon>Kitasatosporales</taxon>
        <taxon>Streptomycetaceae</taxon>
        <taxon>Streptomyces</taxon>
    </lineage>
</organism>
<feature type="transmembrane region" description="Helical" evidence="1">
    <location>
        <begin position="26"/>
        <end position="46"/>
    </location>
</feature>
<proteinExistence type="predicted"/>
<keyword evidence="1" id="KW-0812">Transmembrane</keyword>
<evidence type="ECO:0000256" key="1">
    <source>
        <dbReference type="SAM" id="Phobius"/>
    </source>
</evidence>
<evidence type="ECO:0000313" key="2">
    <source>
        <dbReference type="EMBL" id="MFC6066361.1"/>
    </source>
</evidence>
<reference evidence="3" key="1">
    <citation type="journal article" date="2019" name="Int. J. Syst. Evol. Microbiol.">
        <title>The Global Catalogue of Microorganisms (GCM) 10K type strain sequencing project: providing services to taxonomists for standard genome sequencing and annotation.</title>
        <authorList>
            <consortium name="The Broad Institute Genomics Platform"/>
            <consortium name="The Broad Institute Genome Sequencing Center for Infectious Disease"/>
            <person name="Wu L."/>
            <person name="Ma J."/>
        </authorList>
    </citation>
    <scope>NUCLEOTIDE SEQUENCE [LARGE SCALE GENOMIC DNA]</scope>
    <source>
        <strain evidence="3">CGMCC 1.15180</strain>
    </source>
</reference>
<dbReference type="Proteomes" id="UP001596139">
    <property type="component" value="Unassembled WGS sequence"/>
</dbReference>
<sequence length="130" mass="13246">MSVYRRKNRVSQDSAAISGAAGRRRWVGYAGTLVAAVAVMGIGGAGTASAATMTTAHAGHATAPASSLTSPVGESVDSLWHHVEMYHLSDPSWELTSMLTDPAGNLKVHGQMLDDTLSPLVGTATGALGG</sequence>
<evidence type="ECO:0000313" key="3">
    <source>
        <dbReference type="Proteomes" id="UP001596139"/>
    </source>
</evidence>
<keyword evidence="1" id="KW-1133">Transmembrane helix</keyword>
<comment type="caution">
    <text evidence="2">The sequence shown here is derived from an EMBL/GenBank/DDBJ whole genome shotgun (WGS) entry which is preliminary data.</text>
</comment>
<protein>
    <submittedName>
        <fullName evidence="2">Uncharacterized protein</fullName>
    </submittedName>
</protein>